<dbReference type="GO" id="GO:0005886">
    <property type="term" value="C:plasma membrane"/>
    <property type="evidence" value="ECO:0007669"/>
    <property type="project" value="UniProtKB-SubCell"/>
</dbReference>
<sequence>MTTDTSITMNYTWPVDEAAYRENELEVNRSAYLQHLDTSHRSVKIGIISVLGTLIILGNMAVIMVIASSVAGWSKNTRYFLISLTGADAALALIVVPLNLYGSLVKDYSEEPDSYCHIVAFFNSSIFASCMYALATISLERYVAVFYPLHYTSLMTKNRIRSLIAAAWFLPPVLLFPISIPGGFVRVYFSSASLVCNPDYSSNVAYSLTLTGLIFFPCSIIMTMANLRLWFAARRQRNMFKNHEFRIRAGPDSASRVLVPVMIVYYTCWAPCMVTIIYTAISQKAVPEWIEFFAVWLPSANGFLNCIVYFWLNRSFRKKFMLLGHRLCVVLCHRPEKMVRFRGPGTVSVVSYTWENNNTLQERACSVSSSCTLLSSHETESHL</sequence>
<feature type="domain" description="G-protein coupled receptors family 1 profile" evidence="11">
    <location>
        <begin position="58"/>
        <end position="309"/>
    </location>
</feature>
<accession>A0A8C4XDE6</accession>
<evidence type="ECO:0000256" key="4">
    <source>
        <dbReference type="ARBA" id="ARBA00022989"/>
    </source>
</evidence>
<dbReference type="GO" id="GO:0004930">
    <property type="term" value="F:G protein-coupled receptor activity"/>
    <property type="evidence" value="ECO:0007669"/>
    <property type="project" value="UniProtKB-KW"/>
</dbReference>
<keyword evidence="8 9" id="KW-0807">Transducer</keyword>
<dbReference type="CDD" id="cd00637">
    <property type="entry name" value="7tm_classA_rhodopsin-like"/>
    <property type="match status" value="1"/>
</dbReference>
<reference evidence="12" key="3">
    <citation type="submission" date="2025-09" db="UniProtKB">
        <authorList>
            <consortium name="Ensembl"/>
        </authorList>
    </citation>
    <scope>IDENTIFICATION</scope>
</reference>
<dbReference type="Ensembl" id="ENSECRT00000024301.1">
    <property type="protein sequence ID" value="ENSECRP00000023777.1"/>
    <property type="gene ID" value="ENSECRG00000016119.1"/>
</dbReference>
<dbReference type="PROSITE" id="PS00237">
    <property type="entry name" value="G_PROTEIN_RECEP_F1_1"/>
    <property type="match status" value="1"/>
</dbReference>
<proteinExistence type="inferred from homology"/>
<evidence type="ECO:0000256" key="3">
    <source>
        <dbReference type="ARBA" id="ARBA00022692"/>
    </source>
</evidence>
<evidence type="ECO:0000256" key="8">
    <source>
        <dbReference type="ARBA" id="ARBA00023224"/>
    </source>
</evidence>
<dbReference type="SUPFAM" id="SSF81321">
    <property type="entry name" value="Family A G protein-coupled receptor-like"/>
    <property type="match status" value="1"/>
</dbReference>
<dbReference type="FunFam" id="1.20.1070.10:FF:000411">
    <property type="entry name" value="Zgc:162592"/>
    <property type="match status" value="1"/>
</dbReference>
<feature type="transmembrane region" description="Helical" evidence="10">
    <location>
        <begin position="45"/>
        <end position="67"/>
    </location>
</feature>
<keyword evidence="5 9" id="KW-0297">G-protein coupled receptor</keyword>
<protein>
    <submittedName>
        <fullName evidence="12">Zgc:162592</fullName>
    </submittedName>
</protein>
<feature type="transmembrane region" description="Helical" evidence="10">
    <location>
        <begin position="293"/>
        <end position="312"/>
    </location>
</feature>
<dbReference type="PROSITE" id="PS50262">
    <property type="entry name" value="G_PROTEIN_RECEP_F1_2"/>
    <property type="match status" value="1"/>
</dbReference>
<dbReference type="PRINTS" id="PR00237">
    <property type="entry name" value="GPCRRHODOPSN"/>
</dbReference>
<evidence type="ECO:0000313" key="13">
    <source>
        <dbReference type="Proteomes" id="UP000694620"/>
    </source>
</evidence>
<gene>
    <name evidence="12" type="primary">zgc:162592</name>
</gene>
<keyword evidence="13" id="KW-1185">Reference proteome</keyword>
<dbReference type="Gene3D" id="1.20.1070.10">
    <property type="entry name" value="Rhodopsin 7-helix transmembrane proteins"/>
    <property type="match status" value="1"/>
</dbReference>
<dbReference type="Pfam" id="PF00001">
    <property type="entry name" value="7tm_1"/>
    <property type="match status" value="1"/>
</dbReference>
<dbReference type="InterPro" id="IPR000276">
    <property type="entry name" value="GPCR_Rhodpsn"/>
</dbReference>
<dbReference type="InterPro" id="IPR050569">
    <property type="entry name" value="TAAR"/>
</dbReference>
<comment type="similarity">
    <text evidence="9">Belongs to the G-protein coupled receptor 1 family.</text>
</comment>
<evidence type="ECO:0000256" key="10">
    <source>
        <dbReference type="SAM" id="Phobius"/>
    </source>
</evidence>
<organism evidence="12 13">
    <name type="scientific">Erpetoichthys calabaricus</name>
    <name type="common">Rope fish</name>
    <name type="synonym">Calamoichthys calabaricus</name>
    <dbReference type="NCBI Taxonomy" id="27687"/>
    <lineage>
        <taxon>Eukaryota</taxon>
        <taxon>Metazoa</taxon>
        <taxon>Chordata</taxon>
        <taxon>Craniata</taxon>
        <taxon>Vertebrata</taxon>
        <taxon>Euteleostomi</taxon>
        <taxon>Actinopterygii</taxon>
        <taxon>Polypteriformes</taxon>
        <taxon>Polypteridae</taxon>
        <taxon>Erpetoichthys</taxon>
    </lineage>
</organism>
<dbReference type="InterPro" id="IPR017452">
    <property type="entry name" value="GPCR_Rhodpsn_7TM"/>
</dbReference>
<comment type="subcellular location">
    <subcellularLocation>
        <location evidence="1">Cell membrane</location>
        <topology evidence="1">Multi-pass membrane protein</topology>
    </subcellularLocation>
</comment>
<evidence type="ECO:0000256" key="9">
    <source>
        <dbReference type="RuleBase" id="RU000688"/>
    </source>
</evidence>
<keyword evidence="6 10" id="KW-0472">Membrane</keyword>
<name>A0A8C4XDE6_ERPCA</name>
<keyword evidence="7 9" id="KW-0675">Receptor</keyword>
<feature type="transmembrane region" description="Helical" evidence="10">
    <location>
        <begin position="160"/>
        <end position="184"/>
    </location>
</feature>
<keyword evidence="4 10" id="KW-1133">Transmembrane helix</keyword>
<keyword evidence="3 9" id="KW-0812">Transmembrane</keyword>
<dbReference type="Proteomes" id="UP000694620">
    <property type="component" value="Chromosome 9"/>
</dbReference>
<dbReference type="PANTHER" id="PTHR24249">
    <property type="entry name" value="HISTAMINE RECEPTOR-RELATED G-PROTEIN COUPLED RECEPTOR"/>
    <property type="match status" value="1"/>
</dbReference>
<reference evidence="12" key="1">
    <citation type="submission" date="2021-06" db="EMBL/GenBank/DDBJ databases">
        <authorList>
            <consortium name="Wellcome Sanger Institute Data Sharing"/>
        </authorList>
    </citation>
    <scope>NUCLEOTIDE SEQUENCE [LARGE SCALE GENOMIC DNA]</scope>
</reference>
<evidence type="ECO:0000259" key="11">
    <source>
        <dbReference type="PROSITE" id="PS50262"/>
    </source>
</evidence>
<evidence type="ECO:0000256" key="5">
    <source>
        <dbReference type="ARBA" id="ARBA00023040"/>
    </source>
</evidence>
<dbReference type="AlphaFoldDB" id="A0A8C4XDE6"/>
<dbReference type="GeneTree" id="ENSGT00940000164556"/>
<evidence type="ECO:0000256" key="6">
    <source>
        <dbReference type="ARBA" id="ARBA00023136"/>
    </source>
</evidence>
<evidence type="ECO:0000256" key="7">
    <source>
        <dbReference type="ARBA" id="ARBA00023170"/>
    </source>
</evidence>
<reference evidence="12" key="2">
    <citation type="submission" date="2025-08" db="UniProtKB">
        <authorList>
            <consortium name="Ensembl"/>
        </authorList>
    </citation>
    <scope>IDENTIFICATION</scope>
</reference>
<feature type="transmembrane region" description="Helical" evidence="10">
    <location>
        <begin position="204"/>
        <end position="231"/>
    </location>
</feature>
<evidence type="ECO:0000313" key="12">
    <source>
        <dbReference type="Ensembl" id="ENSECRP00000023777.1"/>
    </source>
</evidence>
<feature type="transmembrane region" description="Helical" evidence="10">
    <location>
        <begin position="118"/>
        <end position="139"/>
    </location>
</feature>
<evidence type="ECO:0000256" key="1">
    <source>
        <dbReference type="ARBA" id="ARBA00004651"/>
    </source>
</evidence>
<feature type="transmembrane region" description="Helical" evidence="10">
    <location>
        <begin position="79"/>
        <end position="98"/>
    </location>
</feature>
<dbReference type="PANTHER" id="PTHR24249:SF387">
    <property type="entry name" value="HISTAMINE H2 RECEPTOR"/>
    <property type="match status" value="1"/>
</dbReference>
<feature type="transmembrane region" description="Helical" evidence="10">
    <location>
        <begin position="257"/>
        <end position="281"/>
    </location>
</feature>
<evidence type="ECO:0000256" key="2">
    <source>
        <dbReference type="ARBA" id="ARBA00022475"/>
    </source>
</evidence>
<keyword evidence="2" id="KW-1003">Cell membrane</keyword>